<gene>
    <name evidence="1" type="ORF">E6O75_ATG03901</name>
</gene>
<evidence type="ECO:0000313" key="2">
    <source>
        <dbReference type="Proteomes" id="UP000298493"/>
    </source>
</evidence>
<proteinExistence type="predicted"/>
<evidence type="ECO:0000313" key="1">
    <source>
        <dbReference type="EMBL" id="TID26038.1"/>
    </source>
</evidence>
<accession>A0A4Z1PCC4</accession>
<protein>
    <submittedName>
        <fullName evidence="1">DNA replication licensing factor</fullName>
    </submittedName>
</protein>
<name>A0A4Z1PCC4_9PEZI</name>
<dbReference type="EMBL" id="SNSC02000003">
    <property type="protein sequence ID" value="TID26038.1"/>
    <property type="molecule type" value="Genomic_DNA"/>
</dbReference>
<comment type="caution">
    <text evidence="1">The sequence shown here is derived from an EMBL/GenBank/DDBJ whole genome shotgun (WGS) entry which is preliminary data.</text>
</comment>
<organism evidence="1 2">
    <name type="scientific">Venturia nashicola</name>
    <dbReference type="NCBI Taxonomy" id="86259"/>
    <lineage>
        <taxon>Eukaryota</taxon>
        <taxon>Fungi</taxon>
        <taxon>Dikarya</taxon>
        <taxon>Ascomycota</taxon>
        <taxon>Pezizomycotina</taxon>
        <taxon>Dothideomycetes</taxon>
        <taxon>Pleosporomycetidae</taxon>
        <taxon>Venturiales</taxon>
        <taxon>Venturiaceae</taxon>
        <taxon>Venturia</taxon>
    </lineage>
</organism>
<reference evidence="1 2" key="1">
    <citation type="submission" date="2019-04" db="EMBL/GenBank/DDBJ databases">
        <title>High contiguity whole genome sequence and gene annotation resource for two Venturia nashicola isolates.</title>
        <authorList>
            <person name="Prokchorchik M."/>
            <person name="Won K."/>
            <person name="Lee Y."/>
            <person name="Choi E.D."/>
            <person name="Segonzac C."/>
            <person name="Sohn K.H."/>
        </authorList>
    </citation>
    <scope>NUCLEOTIDE SEQUENCE [LARGE SCALE GENOMIC DNA]</scope>
    <source>
        <strain evidence="1 2">PRI2</strain>
    </source>
</reference>
<sequence length="372" mass="42635">MLGDVTTSCSAGVFRVQNLCFFGEFLFESSKVPARSIQTWTRLKTSKVPSSQPILARVYGNDHDRQLHQDVVNNSAPFLKPNGSEDFVHHDSIPRWRVSEKTFGKRAYKPASDKKWTKAIQDGSLLKILRSEDVTTPLQALALSTESKEWDFVQTQHTKTWEVDGVKGPVRCRCLWLVVKWDSNFAIGPLMENTQIQYQNFWFGRDQDASKCTLVLIGMFSPAGMVNELEPPPDRYPNLPQLATWSDMMSQKFPCPKQIIITSVVTESTRRILDRVRENLREEPEGVAWPGDRFHPDSDAGRAILGTIHGRSLAWFLIQNRHQFGNKSFWSIYLFRREECNKTGGYQPWDYKLYFEIGYVQEQDATGGAEIC</sequence>
<keyword evidence="2" id="KW-1185">Reference proteome</keyword>
<dbReference type="AlphaFoldDB" id="A0A4Z1PCC4"/>
<dbReference type="Proteomes" id="UP000298493">
    <property type="component" value="Unassembled WGS sequence"/>
</dbReference>